<reference evidence="5" key="1">
    <citation type="submission" date="2016-10" db="EMBL/GenBank/DDBJ databases">
        <authorList>
            <person name="Varghese N."/>
            <person name="Submissions S."/>
        </authorList>
    </citation>
    <scope>NUCLEOTIDE SEQUENCE [LARGE SCALE GENOMIC DNA]</scope>
    <source>
        <strain evidence="5">CGMCC 1.10121</strain>
    </source>
</reference>
<evidence type="ECO:0000313" key="4">
    <source>
        <dbReference type="EMBL" id="SEO44992.1"/>
    </source>
</evidence>
<evidence type="ECO:0000259" key="3">
    <source>
        <dbReference type="Pfam" id="PF13559"/>
    </source>
</evidence>
<evidence type="ECO:0000313" key="5">
    <source>
        <dbReference type="Proteomes" id="UP000199126"/>
    </source>
</evidence>
<feature type="region of interest" description="Disordered" evidence="1">
    <location>
        <begin position="37"/>
        <end position="65"/>
    </location>
</feature>
<dbReference type="Pfam" id="PF13559">
    <property type="entry name" value="DUF4129"/>
    <property type="match status" value="1"/>
</dbReference>
<proteinExistence type="predicted"/>
<gene>
    <name evidence="4" type="ORF">SAMN04487948_102473</name>
</gene>
<feature type="region of interest" description="Disordered" evidence="1">
    <location>
        <begin position="319"/>
        <end position="341"/>
    </location>
</feature>
<organism evidence="4 5">
    <name type="scientific">Halogranum amylolyticum</name>
    <dbReference type="NCBI Taxonomy" id="660520"/>
    <lineage>
        <taxon>Archaea</taxon>
        <taxon>Methanobacteriati</taxon>
        <taxon>Methanobacteriota</taxon>
        <taxon>Stenosarchaea group</taxon>
        <taxon>Halobacteria</taxon>
        <taxon>Halobacteriales</taxon>
        <taxon>Haloferacaceae</taxon>
    </lineage>
</organism>
<protein>
    <recommendedName>
        <fullName evidence="3">Protein-glutamine gamma-glutamyltransferase-like C-terminal domain-containing protein</fullName>
    </recommendedName>
</protein>
<keyword evidence="5" id="KW-1185">Reference proteome</keyword>
<accession>A0A1H8PSJ0</accession>
<sequence>MLPCVVNRNTALTVVLALLAVVSLSVAAATLDTATTSEGGGSLGAGPNEESGIGDDASSDGDLGNEGAMLGGSADISLPCFPFLNDPLVITAVVLGVALLVGEVYRRTRSPIVSGGVLFSVGPPVVLLHALFTTCLAPPQSGESSPLPLPTNGSSLVPAASGATGLNQSGQALSTPSALLGVVLVVAVVGSVFLLFLSTGDSAEEAPEPDAEVDESSPDVAAIGRAAGDAADRIEDDAGLENEVYRAWGEMTRLLDVPRPQSSTAGEFATAAVDAGMAREDVEELTALFEDVRYGGAEATPERERRAVDALRRIESAYASVGDGDGVDADDTDASATRGDR</sequence>
<feature type="transmembrane region" description="Helical" evidence="2">
    <location>
        <begin position="178"/>
        <end position="197"/>
    </location>
</feature>
<keyword evidence="2" id="KW-0812">Transmembrane</keyword>
<dbReference type="Proteomes" id="UP000199126">
    <property type="component" value="Unassembled WGS sequence"/>
</dbReference>
<keyword evidence="2" id="KW-1133">Transmembrane helix</keyword>
<evidence type="ECO:0000256" key="1">
    <source>
        <dbReference type="SAM" id="MobiDB-lite"/>
    </source>
</evidence>
<dbReference type="EMBL" id="FODV01000002">
    <property type="protein sequence ID" value="SEO44992.1"/>
    <property type="molecule type" value="Genomic_DNA"/>
</dbReference>
<dbReference type="AlphaFoldDB" id="A0A1H8PSJ0"/>
<feature type="domain" description="Protein-glutamine gamma-glutamyltransferase-like C-terminal" evidence="3">
    <location>
        <begin position="246"/>
        <end position="312"/>
    </location>
</feature>
<dbReference type="InterPro" id="IPR025403">
    <property type="entry name" value="TgpA-like_C"/>
</dbReference>
<name>A0A1H8PSJ0_9EURY</name>
<feature type="transmembrane region" description="Helical" evidence="2">
    <location>
        <begin position="112"/>
        <end position="132"/>
    </location>
</feature>
<keyword evidence="2" id="KW-0472">Membrane</keyword>
<feature type="transmembrane region" description="Helical" evidence="2">
    <location>
        <begin position="88"/>
        <end position="105"/>
    </location>
</feature>
<evidence type="ECO:0000256" key="2">
    <source>
        <dbReference type="SAM" id="Phobius"/>
    </source>
</evidence>